<dbReference type="InterPro" id="IPR039420">
    <property type="entry name" value="WalR-like"/>
</dbReference>
<evidence type="ECO:0000256" key="1">
    <source>
        <dbReference type="ARBA" id="ARBA00023125"/>
    </source>
</evidence>
<dbReference type="OrthoDB" id="7272316at2"/>
<evidence type="ECO:0000259" key="3">
    <source>
        <dbReference type="PROSITE" id="PS50043"/>
    </source>
</evidence>
<organism evidence="4 5">
    <name type="scientific">Bradyrhizobium huanghuaihaiense</name>
    <dbReference type="NCBI Taxonomy" id="990078"/>
    <lineage>
        <taxon>Bacteria</taxon>
        <taxon>Pseudomonadati</taxon>
        <taxon>Pseudomonadota</taxon>
        <taxon>Alphaproteobacteria</taxon>
        <taxon>Hyphomicrobiales</taxon>
        <taxon>Nitrobacteraceae</taxon>
        <taxon>Bradyrhizobium</taxon>
    </lineage>
</organism>
<dbReference type="Gene3D" id="3.40.50.2300">
    <property type="match status" value="1"/>
</dbReference>
<feature type="region of interest" description="Disordered" evidence="2">
    <location>
        <begin position="241"/>
        <end position="260"/>
    </location>
</feature>
<evidence type="ECO:0000313" key="4">
    <source>
        <dbReference type="EMBL" id="TWI63789.1"/>
    </source>
</evidence>
<proteinExistence type="predicted"/>
<dbReference type="CDD" id="cd06170">
    <property type="entry name" value="LuxR_C_like"/>
    <property type="match status" value="1"/>
</dbReference>
<sequence length="260" mass="28325">MDDITNSSKRLDGSLHLPVLVIVEPLLLPRTCILNVLRRELAEFEILDMATVESLDCTSTRDVRLVVLSIADKPIDDPSVEGSLAFVAECCPNAAVAILSNHDDEPTVQAAMQRGVRGFLSTSLPIEIAIAGLRLVLVGGVYRPLPVAGMNRIPDFEPPDARGLARAYLVNEGAGVTIERSVTDLTPREQQVLAELELGLPNKLIAAKLNLSESTVKMHIQHIMRKCAAHNRTEAVLRWRGRLPAQGRDHEPGAGPMQET</sequence>
<gene>
    <name evidence="4" type="ORF">IQ16_06098</name>
</gene>
<accession>A0A562R404</accession>
<dbReference type="PROSITE" id="PS00622">
    <property type="entry name" value="HTH_LUXR_1"/>
    <property type="match status" value="1"/>
</dbReference>
<keyword evidence="1 4" id="KW-0238">DNA-binding</keyword>
<dbReference type="PRINTS" id="PR00038">
    <property type="entry name" value="HTHLUXR"/>
</dbReference>
<dbReference type="Gene3D" id="1.10.10.10">
    <property type="entry name" value="Winged helix-like DNA-binding domain superfamily/Winged helix DNA-binding domain"/>
    <property type="match status" value="1"/>
</dbReference>
<dbReference type="PROSITE" id="PS50043">
    <property type="entry name" value="HTH_LUXR_2"/>
    <property type="match status" value="1"/>
</dbReference>
<evidence type="ECO:0000313" key="5">
    <source>
        <dbReference type="Proteomes" id="UP000316291"/>
    </source>
</evidence>
<dbReference type="PANTHER" id="PTHR43214:SF42">
    <property type="entry name" value="TRANSCRIPTIONAL REGULATORY PROTEIN DESR"/>
    <property type="match status" value="1"/>
</dbReference>
<dbReference type="GO" id="GO:0006355">
    <property type="term" value="P:regulation of DNA-templated transcription"/>
    <property type="evidence" value="ECO:0007669"/>
    <property type="project" value="InterPro"/>
</dbReference>
<keyword evidence="5" id="KW-1185">Reference proteome</keyword>
<protein>
    <submittedName>
        <fullName evidence="4">DNA-binding NarL/FixJ family response regulator</fullName>
    </submittedName>
</protein>
<feature type="domain" description="HTH luxR-type" evidence="3">
    <location>
        <begin position="178"/>
        <end position="243"/>
    </location>
</feature>
<name>A0A562R404_9BRAD</name>
<dbReference type="SMART" id="SM00421">
    <property type="entry name" value="HTH_LUXR"/>
    <property type="match status" value="1"/>
</dbReference>
<dbReference type="InterPro" id="IPR036388">
    <property type="entry name" value="WH-like_DNA-bd_sf"/>
</dbReference>
<comment type="caution">
    <text evidence="4">The sequence shown here is derived from an EMBL/GenBank/DDBJ whole genome shotgun (WGS) entry which is preliminary data.</text>
</comment>
<dbReference type="Pfam" id="PF00196">
    <property type="entry name" value="GerE"/>
    <property type="match status" value="1"/>
</dbReference>
<dbReference type="AlphaFoldDB" id="A0A562R404"/>
<dbReference type="InterPro" id="IPR000792">
    <property type="entry name" value="Tscrpt_reg_LuxR_C"/>
</dbReference>
<dbReference type="GO" id="GO:0003677">
    <property type="term" value="F:DNA binding"/>
    <property type="evidence" value="ECO:0007669"/>
    <property type="project" value="UniProtKB-KW"/>
</dbReference>
<evidence type="ECO:0000256" key="2">
    <source>
        <dbReference type="SAM" id="MobiDB-lite"/>
    </source>
</evidence>
<dbReference type="InterPro" id="IPR016032">
    <property type="entry name" value="Sig_transdc_resp-reg_C-effctor"/>
</dbReference>
<reference evidence="4 5" key="1">
    <citation type="journal article" date="2015" name="Stand. Genomic Sci.">
        <title>Genomic Encyclopedia of Bacterial and Archaeal Type Strains, Phase III: the genomes of soil and plant-associated and newly described type strains.</title>
        <authorList>
            <person name="Whitman W.B."/>
            <person name="Woyke T."/>
            <person name="Klenk H.P."/>
            <person name="Zhou Y."/>
            <person name="Lilburn T.G."/>
            <person name="Beck B.J."/>
            <person name="De Vos P."/>
            <person name="Vandamme P."/>
            <person name="Eisen J.A."/>
            <person name="Garrity G."/>
            <person name="Hugenholtz P."/>
            <person name="Kyrpides N.C."/>
        </authorList>
    </citation>
    <scope>NUCLEOTIDE SEQUENCE [LARGE SCALE GENOMIC DNA]</scope>
    <source>
        <strain evidence="4 5">CGMCC 1.10948</strain>
    </source>
</reference>
<dbReference type="RefSeq" id="WP_035666708.1">
    <property type="nucleotide sequence ID" value="NZ_VLLA01000019.1"/>
</dbReference>
<dbReference type="PANTHER" id="PTHR43214">
    <property type="entry name" value="TWO-COMPONENT RESPONSE REGULATOR"/>
    <property type="match status" value="1"/>
</dbReference>
<dbReference type="EMBL" id="VLLA01000019">
    <property type="protein sequence ID" value="TWI63789.1"/>
    <property type="molecule type" value="Genomic_DNA"/>
</dbReference>
<dbReference type="Proteomes" id="UP000316291">
    <property type="component" value="Unassembled WGS sequence"/>
</dbReference>
<dbReference type="SUPFAM" id="SSF46894">
    <property type="entry name" value="C-terminal effector domain of the bipartite response regulators"/>
    <property type="match status" value="1"/>
</dbReference>